<evidence type="ECO:0000313" key="2">
    <source>
        <dbReference type="Proteomes" id="UP001159363"/>
    </source>
</evidence>
<accession>A0ABQ9GBY4</accession>
<reference evidence="1 2" key="1">
    <citation type="submission" date="2023-02" db="EMBL/GenBank/DDBJ databases">
        <title>LHISI_Scaffold_Assembly.</title>
        <authorList>
            <person name="Stuart O.P."/>
            <person name="Cleave R."/>
            <person name="Magrath M.J.L."/>
            <person name="Mikheyev A.S."/>
        </authorList>
    </citation>
    <scope>NUCLEOTIDE SEQUENCE [LARGE SCALE GENOMIC DNA]</scope>
    <source>
        <strain evidence="1">Daus_M_001</strain>
        <tissue evidence="1">Leg muscle</tissue>
    </source>
</reference>
<sequence length="1646" mass="185629">MRNERTVIKPGAPIITAWDAQLVLYRTTSFRNRQLSARDCVLTLAIDFIIKLHIDSGENAVLAVNTADFIFSIADIPWRSRVVRHRSGVREALGSNPGQGKAWIDYSRTEHVPNTDLAQSNTAVGSQMFNEVSRDRRMNKMMRPMAMIILHNAEEYTTCIQVDLKQDFQKGPVYREQLIVVLARKQPTVGTRGLVVRRQRDRVGGPVLQEEQSIFVLDILAVKLSRTQLTTVGRVFTEIRLVRLLASHLGEMGPVSSRDTPGFPQVGIPANDDVGPRVFSGISHRPPPLHSGAAPHSPRFALIASQDLAVQKRGIDKVKIDPRTYRPGAPITPSSETVCSSPVVLLKLWDIKRRHYYSIGAKSVAKFNIRCSRWEQKSGGMNDRLEKRIASGNALQWDLSARYTYAYPCCKNFSTCGRKSDCRSDLSNARIFTNKANRGIAFMLKLGTVLHLRKGVQTVNWVTCIFCQISDSKQHLSSVMTKEMNYRILLASHLDYNVVIRLAGELHQTADKGHVILLGDAWERYKELAGESSTKLQQSYFNRSTTLKEKLQSQLGNLFTFFQPLDWSPPELLQMKDNTAEDTAEVLRLPKYESEENIILFLIHVALKIRVDLIATTGHQGYTTLDGKNTFLATQMAAWQRGLITDAALQVLQPSTRHSLIVPNVLGELHPAGITPHTCEPVFNAPVDIIWFNEEDNDCSKLAEATDLTFFLSRQDSETRPSWTVFNLLISSVNPKQRAAGYLPIIIAPTHELDTLKSVVKRCMSISSHFGQEHTVITVNEALHCRLMELKLSVPEYQEKLILRLGSVHISMTFTKATGQHMGGSALAEVWLESGLLGQCAVEFVLAGKAYNKTFLSYLAEADNDYHTEHFTLVNNETPERIPELVSLLIQERVRKLLADFIENAVALEFRKGNFVVKGSSQTLNQIDPDQAMEWINDTGNKGGGIMGNTKTSALYRNKAQTFASLYEVGDNTKDKGKKTILKADRNVLQCLITAYEAGRPVGMPNVLKHERLPVPLSLMEMNGTLCTGNKYILTDLITEGISCPETIQLHETSSCLIIDGQALVVALGKPDNALTFGNLADMYVMTVLKVGYRYQRIYVVSDRYREETIKSATRKRRIKSTRPIRRIIEGRDVPLPKNWNNYLTVAENTDLANSLSNELCSQSPEDKEIVVARGFRDEFVIRSSRGTTYINALKSKYEEADTRLVLPVVQSQFRAQWLCHHGAQMFSYFWFPTSSMLIVFKGPHELLKNLDIGTLTEETLKSAEAFVCRIYNVHTTDSVDSARNILFSKIGKPEAVPPTSDALRFHLMRAHYQAMAWRNAHCAMPNLHPISISLRAIPESCLEIISCMCQKRCESRRCKCRKSELRCTSVCVGNRDMVFLRLVTPLVNRCSSRPSYIAQGHAIAQTSDTLPERHEDEDNLIPGPGGALGSNVTYLPTVYDSFKLCNLYFGELRWQNRVACDIVIDSLHIKKKNMQRAVKPKSLVPKQVESYPRLELTLLLPVSCTFCDEWKNCFFPSPQVIISRKKKKDHIDLTTVPRDTNSQQNSRYPCCLPTSFLHRLLHKCEFTPFLIELRVIGGAQLPMGVLHKVRSNDKRVETVHVFEVSRAPKQLRELLHVPTNRALTLAEFWILVRSTDVQKKLKNED</sequence>
<proteinExistence type="predicted"/>
<evidence type="ECO:0000313" key="1">
    <source>
        <dbReference type="EMBL" id="KAJ8868589.1"/>
    </source>
</evidence>
<dbReference type="EMBL" id="JARBHB010000014">
    <property type="protein sequence ID" value="KAJ8868589.1"/>
    <property type="molecule type" value="Genomic_DNA"/>
</dbReference>
<protein>
    <submittedName>
        <fullName evidence="1">Uncharacterized protein</fullName>
    </submittedName>
</protein>
<keyword evidence="2" id="KW-1185">Reference proteome</keyword>
<comment type="caution">
    <text evidence="1">The sequence shown here is derived from an EMBL/GenBank/DDBJ whole genome shotgun (WGS) entry which is preliminary data.</text>
</comment>
<name>A0ABQ9GBY4_9NEOP</name>
<dbReference type="PANTHER" id="PTHR46704:SF1">
    <property type="entry name" value="TELOMERE LENGTH REGULATION PROTEIN TEL2 HOMOLOG"/>
    <property type="match status" value="1"/>
</dbReference>
<organism evidence="1 2">
    <name type="scientific">Dryococelus australis</name>
    <dbReference type="NCBI Taxonomy" id="614101"/>
    <lineage>
        <taxon>Eukaryota</taxon>
        <taxon>Metazoa</taxon>
        <taxon>Ecdysozoa</taxon>
        <taxon>Arthropoda</taxon>
        <taxon>Hexapoda</taxon>
        <taxon>Insecta</taxon>
        <taxon>Pterygota</taxon>
        <taxon>Neoptera</taxon>
        <taxon>Polyneoptera</taxon>
        <taxon>Phasmatodea</taxon>
        <taxon>Verophasmatodea</taxon>
        <taxon>Anareolatae</taxon>
        <taxon>Phasmatidae</taxon>
        <taxon>Eurycanthinae</taxon>
        <taxon>Dryococelus</taxon>
    </lineage>
</organism>
<dbReference type="PANTHER" id="PTHR46704">
    <property type="entry name" value="CXC DOMAIN-CONTAINING PROTEIN-RELATED"/>
    <property type="match status" value="1"/>
</dbReference>
<gene>
    <name evidence="1" type="ORF">PR048_030127</name>
</gene>
<dbReference type="Proteomes" id="UP001159363">
    <property type="component" value="Chromosome 13"/>
</dbReference>